<dbReference type="AlphaFoldDB" id="A0A2Z5A9D7"/>
<feature type="domain" description="NIPSNAP" evidence="2">
    <location>
        <begin position="23"/>
        <end position="87"/>
    </location>
</feature>
<accession>A0A2Z5A9D7</accession>
<dbReference type="RefSeq" id="WP_208691568.1">
    <property type="nucleotide sequence ID" value="NZ_CP022198.1"/>
</dbReference>
<comment type="similarity">
    <text evidence="1">Belongs to the NipSnap family.</text>
</comment>
<dbReference type="PANTHER" id="PTHR21017">
    <property type="entry name" value="NIPSNAP-RELATED"/>
    <property type="match status" value="1"/>
</dbReference>
<evidence type="ECO:0000256" key="1">
    <source>
        <dbReference type="ARBA" id="ARBA00005291"/>
    </source>
</evidence>
<dbReference type="InterPro" id="IPR011008">
    <property type="entry name" value="Dimeric_a/b-barrel"/>
</dbReference>
<evidence type="ECO:0000313" key="4">
    <source>
        <dbReference type="Proteomes" id="UP000250579"/>
    </source>
</evidence>
<dbReference type="SUPFAM" id="SSF54909">
    <property type="entry name" value="Dimeric alpha+beta barrel"/>
    <property type="match status" value="2"/>
</dbReference>
<dbReference type="Proteomes" id="UP000250579">
    <property type="component" value="Chromosome"/>
</dbReference>
<protein>
    <submittedName>
        <fullName evidence="3">NIPSNAP family protein</fullName>
    </submittedName>
</protein>
<sequence length="203" mass="22588">MIHELTKLSGPLLELPRISAVAVNWMAGADAGPVLGYWHSAIGELGVVLILRSFASYDELATERQRYNQSAQPFKDGGLIRSVRQESYQAFDFLPAIEPRAHGGLYEFRTYWLKPGGLPITLAAWQAALEPAKAYTDHLVTNMVALDGPLRITHIWGFESIQQRFDLRATHYAAGLWPPRGAPEQIERATSLIALAGEHSRLR</sequence>
<gene>
    <name evidence="3" type="ORF">CE139_16970</name>
</gene>
<reference evidence="3 4" key="1">
    <citation type="submission" date="2017-06" db="EMBL/GenBank/DDBJ databases">
        <title>Evolution towards high GC content and high-temperature stress adaptation in endophytic Pseudomonas oryzihabitans impacted its plant-growth promoting traits.</title>
        <authorList>
            <person name="Nascimento F.X."/>
        </authorList>
    </citation>
    <scope>NUCLEOTIDE SEQUENCE [LARGE SCALE GENOMIC DNA]</scope>
    <source>
        <strain evidence="3 4">MS8</strain>
    </source>
</reference>
<dbReference type="Pfam" id="PF07978">
    <property type="entry name" value="NIPSNAP"/>
    <property type="match status" value="2"/>
</dbReference>
<dbReference type="PANTHER" id="PTHR21017:SF17">
    <property type="entry name" value="PROTEIN NIPSNAP"/>
    <property type="match status" value="1"/>
</dbReference>
<dbReference type="Gene3D" id="3.30.70.100">
    <property type="match status" value="2"/>
</dbReference>
<evidence type="ECO:0000259" key="2">
    <source>
        <dbReference type="Pfam" id="PF07978"/>
    </source>
</evidence>
<organism evidence="3 4">
    <name type="scientific">Pseudomonas oryzihabitans</name>
    <dbReference type="NCBI Taxonomy" id="47885"/>
    <lineage>
        <taxon>Bacteria</taxon>
        <taxon>Pseudomonadati</taxon>
        <taxon>Pseudomonadota</taxon>
        <taxon>Gammaproteobacteria</taxon>
        <taxon>Pseudomonadales</taxon>
        <taxon>Pseudomonadaceae</taxon>
        <taxon>Pseudomonas</taxon>
    </lineage>
</organism>
<dbReference type="InterPro" id="IPR012577">
    <property type="entry name" value="NIPSNAP"/>
</dbReference>
<dbReference type="EMBL" id="CP022198">
    <property type="protein sequence ID" value="AXA67435.1"/>
    <property type="molecule type" value="Genomic_DNA"/>
</dbReference>
<name>A0A2Z5A9D7_9PSED</name>
<proteinExistence type="inferred from homology"/>
<feature type="domain" description="NIPSNAP" evidence="2">
    <location>
        <begin position="106"/>
        <end position="193"/>
    </location>
</feature>
<evidence type="ECO:0000313" key="3">
    <source>
        <dbReference type="EMBL" id="AXA67435.1"/>
    </source>
</evidence>
<dbReference type="InterPro" id="IPR051557">
    <property type="entry name" value="NipSnap_domain"/>
</dbReference>